<proteinExistence type="predicted"/>
<accession>A0A6J6DRL3</accession>
<evidence type="ECO:0000313" key="1">
    <source>
        <dbReference type="EMBL" id="CAB4565609.1"/>
    </source>
</evidence>
<sequence>MDCRNDVGPSFVENLVAPFELHKVIEGEFVLLQHRAHGTVGNDDAFPHGLKQGARTRRH</sequence>
<gene>
    <name evidence="1" type="ORF">UFOPK1591_01016</name>
</gene>
<organism evidence="1">
    <name type="scientific">freshwater metagenome</name>
    <dbReference type="NCBI Taxonomy" id="449393"/>
    <lineage>
        <taxon>unclassified sequences</taxon>
        <taxon>metagenomes</taxon>
        <taxon>ecological metagenomes</taxon>
    </lineage>
</organism>
<dbReference type="EMBL" id="CAEZTD010000079">
    <property type="protein sequence ID" value="CAB4565609.1"/>
    <property type="molecule type" value="Genomic_DNA"/>
</dbReference>
<dbReference type="AlphaFoldDB" id="A0A6J6DRL3"/>
<protein>
    <submittedName>
        <fullName evidence="1">Unannotated protein</fullName>
    </submittedName>
</protein>
<reference evidence="1" key="1">
    <citation type="submission" date="2020-05" db="EMBL/GenBank/DDBJ databases">
        <authorList>
            <person name="Chiriac C."/>
            <person name="Salcher M."/>
            <person name="Ghai R."/>
            <person name="Kavagutti S V."/>
        </authorList>
    </citation>
    <scope>NUCLEOTIDE SEQUENCE</scope>
</reference>
<name>A0A6J6DRL3_9ZZZZ</name>